<organism evidence="1 2">
    <name type="scientific">Variovorax robiniae</name>
    <dbReference type="NCBI Taxonomy" id="1836199"/>
    <lineage>
        <taxon>Bacteria</taxon>
        <taxon>Pseudomonadati</taxon>
        <taxon>Pseudomonadota</taxon>
        <taxon>Betaproteobacteria</taxon>
        <taxon>Burkholderiales</taxon>
        <taxon>Comamonadaceae</taxon>
        <taxon>Variovorax</taxon>
    </lineage>
</organism>
<dbReference type="InterPro" id="IPR001451">
    <property type="entry name" value="Hexapep"/>
</dbReference>
<name>A0ABU8XJW6_9BURK</name>
<evidence type="ECO:0008006" key="3">
    <source>
        <dbReference type="Google" id="ProtNLM"/>
    </source>
</evidence>
<keyword evidence="2" id="KW-1185">Reference proteome</keyword>
<dbReference type="Gene3D" id="2.160.10.10">
    <property type="entry name" value="Hexapeptide repeat proteins"/>
    <property type="match status" value="1"/>
</dbReference>
<gene>
    <name evidence="1" type="ORF">WKW79_36010</name>
</gene>
<dbReference type="InterPro" id="IPR011004">
    <property type="entry name" value="Trimer_LpxA-like_sf"/>
</dbReference>
<evidence type="ECO:0000313" key="2">
    <source>
        <dbReference type="Proteomes" id="UP001367030"/>
    </source>
</evidence>
<accession>A0ABU8XJW6</accession>
<dbReference type="SUPFAM" id="SSF51161">
    <property type="entry name" value="Trimeric LpxA-like enzymes"/>
    <property type="match status" value="1"/>
</dbReference>
<reference evidence="1 2" key="1">
    <citation type="submission" date="2024-03" db="EMBL/GenBank/DDBJ databases">
        <title>Novel species of the genus Variovorax.</title>
        <authorList>
            <person name="Liu Q."/>
            <person name="Xin Y.-H."/>
        </authorList>
    </citation>
    <scope>NUCLEOTIDE SEQUENCE [LARGE SCALE GENOMIC DNA]</scope>
    <source>
        <strain evidence="1 2">KACC 18901</strain>
    </source>
</reference>
<dbReference type="EMBL" id="JBBKZS010000049">
    <property type="protein sequence ID" value="MEJ8859996.1"/>
    <property type="molecule type" value="Genomic_DNA"/>
</dbReference>
<dbReference type="PANTHER" id="PTHR42811">
    <property type="entry name" value="SERINE ACETYLTRANSFERASE"/>
    <property type="match status" value="1"/>
</dbReference>
<dbReference type="RefSeq" id="WP_340340028.1">
    <property type="nucleotide sequence ID" value="NZ_JBBKZS010000049.1"/>
</dbReference>
<dbReference type="Proteomes" id="UP001367030">
    <property type="component" value="Unassembled WGS sequence"/>
</dbReference>
<proteinExistence type="predicted"/>
<sequence>MAKKINPIAPHEIDITWAKTREHMREDFARNVQNFGGQGSFLTRIVWRLMPNVLAVSLYRVSRYLYLKDHGALASLVYLFSHYLTRTELPPYSSIAPGCLIGHATAVTIIGKVGRNFTAYGVCGVGSGYGSEDVGGGPGCPCVGDNVSLAHVAMIQGPVRIGDNVSFGPHAHVTKDVPSNSVVIGAPSRVQRRQDAPAVPEAAEAVVG</sequence>
<dbReference type="Pfam" id="PF00132">
    <property type="entry name" value="Hexapep"/>
    <property type="match status" value="1"/>
</dbReference>
<protein>
    <recommendedName>
        <fullName evidence="3">Serine acetyltransferase</fullName>
    </recommendedName>
</protein>
<evidence type="ECO:0000313" key="1">
    <source>
        <dbReference type="EMBL" id="MEJ8859996.1"/>
    </source>
</evidence>
<comment type="caution">
    <text evidence="1">The sequence shown here is derived from an EMBL/GenBank/DDBJ whole genome shotgun (WGS) entry which is preliminary data.</text>
</comment>